<dbReference type="Proteomes" id="UP000240883">
    <property type="component" value="Unassembled WGS sequence"/>
</dbReference>
<organism evidence="1 2">
    <name type="scientific">Corynespora cassiicola Philippines</name>
    <dbReference type="NCBI Taxonomy" id="1448308"/>
    <lineage>
        <taxon>Eukaryota</taxon>
        <taxon>Fungi</taxon>
        <taxon>Dikarya</taxon>
        <taxon>Ascomycota</taxon>
        <taxon>Pezizomycotina</taxon>
        <taxon>Dothideomycetes</taxon>
        <taxon>Pleosporomycetidae</taxon>
        <taxon>Pleosporales</taxon>
        <taxon>Corynesporascaceae</taxon>
        <taxon>Corynespora</taxon>
    </lineage>
</organism>
<protein>
    <submittedName>
        <fullName evidence="1">Uncharacterized protein</fullName>
    </submittedName>
</protein>
<evidence type="ECO:0000313" key="2">
    <source>
        <dbReference type="Proteomes" id="UP000240883"/>
    </source>
</evidence>
<dbReference type="EMBL" id="KZ678141">
    <property type="protein sequence ID" value="PSN62547.1"/>
    <property type="molecule type" value="Genomic_DNA"/>
</dbReference>
<keyword evidence="2" id="KW-1185">Reference proteome</keyword>
<name>A0A2T2NAU8_CORCC</name>
<sequence length="92" mass="10588">MMGSFAGAESVAERCPESVWGGADYHIVGGLYASSFHRFPFWQRARFNFRCSASNCTNGIRPHVHSELRRTYRTQSARFRFRYKFTAPLDSS</sequence>
<gene>
    <name evidence="1" type="ORF">BS50DRAFT_121959</name>
</gene>
<proteinExistence type="predicted"/>
<accession>A0A2T2NAU8</accession>
<dbReference type="AlphaFoldDB" id="A0A2T2NAU8"/>
<reference evidence="1 2" key="1">
    <citation type="journal article" date="2018" name="Front. Microbiol.">
        <title>Genome-Wide Analysis of Corynespora cassiicola Leaf Fall Disease Putative Effectors.</title>
        <authorList>
            <person name="Lopez D."/>
            <person name="Ribeiro S."/>
            <person name="Label P."/>
            <person name="Fumanal B."/>
            <person name="Venisse J.S."/>
            <person name="Kohler A."/>
            <person name="de Oliveira R.R."/>
            <person name="Labutti K."/>
            <person name="Lipzen A."/>
            <person name="Lail K."/>
            <person name="Bauer D."/>
            <person name="Ohm R.A."/>
            <person name="Barry K.W."/>
            <person name="Spatafora J."/>
            <person name="Grigoriev I.V."/>
            <person name="Martin F.M."/>
            <person name="Pujade-Renaud V."/>
        </authorList>
    </citation>
    <scope>NUCLEOTIDE SEQUENCE [LARGE SCALE GENOMIC DNA]</scope>
    <source>
        <strain evidence="1 2">Philippines</strain>
    </source>
</reference>
<evidence type="ECO:0000313" key="1">
    <source>
        <dbReference type="EMBL" id="PSN62547.1"/>
    </source>
</evidence>